<name>A0AB39HG48_9VIBR</name>
<evidence type="ECO:0000313" key="6">
    <source>
        <dbReference type="EMBL" id="XDK25565.1"/>
    </source>
</evidence>
<keyword evidence="3 4" id="KW-0546">Nucleotide metabolism</keyword>
<dbReference type="CDD" id="cd00555">
    <property type="entry name" value="Maf"/>
    <property type="match status" value="1"/>
</dbReference>
<dbReference type="HAMAP" id="MF_00528">
    <property type="entry name" value="Maf"/>
    <property type="match status" value="1"/>
</dbReference>
<organism evidence="6">
    <name type="scientific">Vibrio sp. HB236076</name>
    <dbReference type="NCBI Taxonomy" id="3232307"/>
    <lineage>
        <taxon>Bacteria</taxon>
        <taxon>Pseudomonadati</taxon>
        <taxon>Pseudomonadota</taxon>
        <taxon>Gammaproteobacteria</taxon>
        <taxon>Vibrionales</taxon>
        <taxon>Vibrionaceae</taxon>
        <taxon>Vibrio</taxon>
    </lineage>
</organism>
<feature type="active site" description="Proton acceptor" evidence="4">
    <location>
        <position position="95"/>
    </location>
</feature>
<comment type="cofactor">
    <cofactor evidence="1 4">
        <name>a divalent metal cation</name>
        <dbReference type="ChEBI" id="CHEBI:60240"/>
    </cofactor>
</comment>
<comment type="similarity">
    <text evidence="4">Belongs to the Maf family. YhdE subfamily.</text>
</comment>
<keyword evidence="4" id="KW-0963">Cytoplasm</keyword>
<feature type="region of interest" description="Disordered" evidence="5">
    <location>
        <begin position="1"/>
        <end position="21"/>
    </location>
</feature>
<feature type="site" description="Important for substrate specificity" evidence="4">
    <location>
        <position position="21"/>
    </location>
</feature>
<feature type="site" description="Important for substrate specificity" evidence="4">
    <location>
        <position position="178"/>
    </location>
</feature>
<sequence length="213" mass="23771">MATPRQSTEAPTLVLASSSPRRQQMLSQLGYQFEVCAPDIEERRCQGESPQAYVLRLAQQKAQAGQQQYHALYAQQSESDNHAHNGVDAVVLGSDTLIALGDQVFEKPRDLEHSYQILKQLSGTVHQVLTAVSVVQGQQHHNVLVTTKVWFKSLSRQEIEQYWQSGEPCDKAGSYAIQGLGGRFVTHLEGSYHAVVGLPLYETDQLLHRFLSK</sequence>
<evidence type="ECO:0000256" key="1">
    <source>
        <dbReference type="ARBA" id="ARBA00001968"/>
    </source>
</evidence>
<dbReference type="Pfam" id="PF02545">
    <property type="entry name" value="Maf"/>
    <property type="match status" value="1"/>
</dbReference>
<feature type="site" description="Important for substrate specificity" evidence="4">
    <location>
        <position position="96"/>
    </location>
</feature>
<comment type="function">
    <text evidence="4">Nucleoside triphosphate pyrophosphatase that hydrolyzes dTTP and UTP. May have a dual role in cell division arrest and in preventing the incorporation of modified nucleotides into cellular nucleic acids.</text>
</comment>
<protein>
    <recommendedName>
        <fullName evidence="4">dTTP/UTP pyrophosphatase</fullName>
        <shortName evidence="4">dTTPase/UTPase</shortName>
        <ecNumber evidence="4">3.6.1.9</ecNumber>
    </recommendedName>
    <alternativeName>
        <fullName evidence="4">Nucleoside triphosphate pyrophosphatase</fullName>
    </alternativeName>
    <alternativeName>
        <fullName evidence="4">Nucleotide pyrophosphatase</fullName>
        <shortName evidence="4">Nucleotide PPase</shortName>
    </alternativeName>
</protein>
<dbReference type="PANTHER" id="PTHR43213:SF5">
    <property type="entry name" value="BIFUNCTIONAL DTTP_UTP PYROPHOSPHATASE_METHYLTRANSFERASE PROTEIN-RELATED"/>
    <property type="match status" value="1"/>
</dbReference>
<evidence type="ECO:0000256" key="2">
    <source>
        <dbReference type="ARBA" id="ARBA00022801"/>
    </source>
</evidence>
<dbReference type="PIRSF" id="PIRSF006305">
    <property type="entry name" value="Maf"/>
    <property type="match status" value="1"/>
</dbReference>
<comment type="catalytic activity">
    <reaction evidence="4">
        <text>UTP + H2O = UMP + diphosphate + H(+)</text>
        <dbReference type="Rhea" id="RHEA:29395"/>
        <dbReference type="ChEBI" id="CHEBI:15377"/>
        <dbReference type="ChEBI" id="CHEBI:15378"/>
        <dbReference type="ChEBI" id="CHEBI:33019"/>
        <dbReference type="ChEBI" id="CHEBI:46398"/>
        <dbReference type="ChEBI" id="CHEBI:57865"/>
        <dbReference type="EC" id="3.6.1.9"/>
    </reaction>
</comment>
<evidence type="ECO:0000256" key="4">
    <source>
        <dbReference type="HAMAP-Rule" id="MF_00528"/>
    </source>
</evidence>
<comment type="catalytic activity">
    <reaction evidence="4">
        <text>dTTP + H2O = dTMP + diphosphate + H(+)</text>
        <dbReference type="Rhea" id="RHEA:28534"/>
        <dbReference type="ChEBI" id="CHEBI:15377"/>
        <dbReference type="ChEBI" id="CHEBI:15378"/>
        <dbReference type="ChEBI" id="CHEBI:33019"/>
        <dbReference type="ChEBI" id="CHEBI:37568"/>
        <dbReference type="ChEBI" id="CHEBI:63528"/>
        <dbReference type="EC" id="3.6.1.9"/>
    </reaction>
</comment>
<dbReference type="SUPFAM" id="SSF52972">
    <property type="entry name" value="ITPase-like"/>
    <property type="match status" value="1"/>
</dbReference>
<dbReference type="GO" id="GO:0047429">
    <property type="term" value="F:nucleoside triphosphate diphosphatase activity"/>
    <property type="evidence" value="ECO:0007669"/>
    <property type="project" value="UniProtKB-EC"/>
</dbReference>
<comment type="subcellular location">
    <subcellularLocation>
        <location evidence="4">Cytoplasm</location>
    </subcellularLocation>
</comment>
<dbReference type="AlphaFoldDB" id="A0AB39HG48"/>
<comment type="caution">
    <text evidence="4">Lacks conserved residue(s) required for the propagation of feature annotation.</text>
</comment>
<dbReference type="GO" id="GO:0009117">
    <property type="term" value="P:nucleotide metabolic process"/>
    <property type="evidence" value="ECO:0007669"/>
    <property type="project" value="UniProtKB-KW"/>
</dbReference>
<dbReference type="Gene3D" id="3.90.950.10">
    <property type="match status" value="1"/>
</dbReference>
<dbReference type="InterPro" id="IPR003697">
    <property type="entry name" value="Maf-like"/>
</dbReference>
<dbReference type="GO" id="GO:0005737">
    <property type="term" value="C:cytoplasm"/>
    <property type="evidence" value="ECO:0007669"/>
    <property type="project" value="UniProtKB-SubCell"/>
</dbReference>
<dbReference type="RefSeq" id="WP_306101007.1">
    <property type="nucleotide sequence ID" value="NZ_CP162601.1"/>
</dbReference>
<evidence type="ECO:0000256" key="3">
    <source>
        <dbReference type="ARBA" id="ARBA00023080"/>
    </source>
</evidence>
<keyword evidence="2 4" id="KW-0378">Hydrolase</keyword>
<dbReference type="KEGG" id="vih:AB0763_02655"/>
<dbReference type="EMBL" id="CP162601">
    <property type="protein sequence ID" value="XDK25565.1"/>
    <property type="molecule type" value="Genomic_DNA"/>
</dbReference>
<dbReference type="EC" id="3.6.1.9" evidence="4"/>
<gene>
    <name evidence="6" type="ORF">AB0763_02655</name>
</gene>
<dbReference type="NCBIfam" id="TIGR00172">
    <property type="entry name" value="maf"/>
    <property type="match status" value="1"/>
</dbReference>
<dbReference type="InterPro" id="IPR029001">
    <property type="entry name" value="ITPase-like_fam"/>
</dbReference>
<evidence type="ECO:0000256" key="5">
    <source>
        <dbReference type="SAM" id="MobiDB-lite"/>
    </source>
</evidence>
<proteinExistence type="inferred from homology"/>
<reference evidence="6" key="1">
    <citation type="submission" date="2024-07" db="EMBL/GenBank/DDBJ databases">
        <title>Genome Analysis of a Potential Novel Vibrio Species Secreting pH- and Thermo-stable Alginate Lyase and its Application in Producing Alginate Oligosaccharides.</title>
        <authorList>
            <person name="Huang H."/>
            <person name="Bao K."/>
        </authorList>
    </citation>
    <scope>NUCLEOTIDE SEQUENCE</scope>
    <source>
        <strain evidence="6">HB236076</strain>
    </source>
</reference>
<dbReference type="PANTHER" id="PTHR43213">
    <property type="entry name" value="BIFUNCTIONAL DTTP/UTP PYROPHOSPHATASE/METHYLTRANSFERASE PROTEIN-RELATED"/>
    <property type="match status" value="1"/>
</dbReference>
<accession>A0AB39HG48</accession>